<evidence type="ECO:0000256" key="5">
    <source>
        <dbReference type="ARBA" id="ARBA00022679"/>
    </source>
</evidence>
<evidence type="ECO:0000256" key="10">
    <source>
        <dbReference type="PIRNR" id="PIRNR000804"/>
    </source>
</evidence>
<evidence type="ECO:0000256" key="4">
    <source>
        <dbReference type="ARBA" id="ARBA00022490"/>
    </source>
</evidence>
<dbReference type="OrthoDB" id="8421503at2"/>
<gene>
    <name evidence="14" type="ORF">A7K91_02495</name>
</gene>
<dbReference type="InterPro" id="IPR022635">
    <property type="entry name" value="DNA_polIII_beta_C"/>
</dbReference>
<comment type="function">
    <text evidence="10">Confers DNA tethering and processivity to DNA polymerases and other proteins. Acts as a clamp, forming a ring around DNA (a reaction catalyzed by the clamp-loading complex) which diffuses in an ATP-independent manner freely and bidirectionally along dsDNA. Initially characterized for its ability to contact the catalytic subunit of DNA polymerase III (Pol III), a complex, multichain enzyme responsible for most of the replicative synthesis in bacteria; Pol III exhibits 3'-5' exonuclease proofreading activity. The beta chain is required for initiation of replication as well as for processivity of DNA replication.</text>
</comment>
<comment type="caution">
    <text evidence="14">The sequence shown here is derived from an EMBL/GenBank/DDBJ whole genome shotgun (WGS) entry which is preliminary data.</text>
</comment>
<dbReference type="GO" id="GO:0008408">
    <property type="term" value="F:3'-5' exonuclease activity"/>
    <property type="evidence" value="ECO:0007669"/>
    <property type="project" value="InterPro"/>
</dbReference>
<keyword evidence="7 10" id="KW-0235">DNA replication</keyword>
<evidence type="ECO:0000259" key="13">
    <source>
        <dbReference type="Pfam" id="PF02768"/>
    </source>
</evidence>
<evidence type="ECO:0000256" key="7">
    <source>
        <dbReference type="ARBA" id="ARBA00022705"/>
    </source>
</evidence>
<dbReference type="GO" id="GO:0005737">
    <property type="term" value="C:cytoplasm"/>
    <property type="evidence" value="ECO:0007669"/>
    <property type="project" value="UniProtKB-SubCell"/>
</dbReference>
<dbReference type="Pfam" id="PF02768">
    <property type="entry name" value="DNA_pol3_beta_3"/>
    <property type="match status" value="1"/>
</dbReference>
<dbReference type="EMBL" id="LYPA01000080">
    <property type="protein sequence ID" value="OBR62500.1"/>
    <property type="molecule type" value="Genomic_DNA"/>
</dbReference>
<feature type="domain" description="DNA polymerase III beta sliding clamp C-terminal" evidence="13">
    <location>
        <begin position="254"/>
        <end position="361"/>
    </location>
</feature>
<comment type="subcellular location">
    <subcellularLocation>
        <location evidence="1 10">Cytoplasm</location>
    </subcellularLocation>
</comment>
<dbReference type="PIRSF" id="PIRSF000804">
    <property type="entry name" value="DNA_pol_III_b"/>
    <property type="match status" value="1"/>
</dbReference>
<evidence type="ECO:0000313" key="15">
    <source>
        <dbReference type="Proteomes" id="UP000092024"/>
    </source>
</evidence>
<accession>A0A1A5YAV0</accession>
<dbReference type="Proteomes" id="UP000092024">
    <property type="component" value="Unassembled WGS sequence"/>
</dbReference>
<evidence type="ECO:0000256" key="1">
    <source>
        <dbReference type="ARBA" id="ARBA00004496"/>
    </source>
</evidence>
<dbReference type="InterPro" id="IPR046938">
    <property type="entry name" value="DNA_clamp_sf"/>
</dbReference>
<evidence type="ECO:0000259" key="11">
    <source>
        <dbReference type="Pfam" id="PF00712"/>
    </source>
</evidence>
<evidence type="ECO:0000259" key="12">
    <source>
        <dbReference type="Pfam" id="PF02767"/>
    </source>
</evidence>
<comment type="subunit">
    <text evidence="10">Forms a ring-shaped head-to-tail homodimer around DNA.</text>
</comment>
<dbReference type="GO" id="GO:0003677">
    <property type="term" value="F:DNA binding"/>
    <property type="evidence" value="ECO:0007669"/>
    <property type="project" value="UniProtKB-UniRule"/>
</dbReference>
<dbReference type="Gene3D" id="3.70.10.10">
    <property type="match status" value="1"/>
</dbReference>
<dbReference type="SMART" id="SM00480">
    <property type="entry name" value="POL3Bc"/>
    <property type="match status" value="1"/>
</dbReference>
<keyword evidence="6 10" id="KW-0548">Nucleotidyltransferase</keyword>
<dbReference type="InterPro" id="IPR022634">
    <property type="entry name" value="DNA_polIII_beta_N"/>
</dbReference>
<keyword evidence="8 10" id="KW-0239">DNA-directed DNA polymerase</keyword>
<dbReference type="Pfam" id="PF02767">
    <property type="entry name" value="DNA_pol3_beta_2"/>
    <property type="match status" value="1"/>
</dbReference>
<comment type="similarity">
    <text evidence="2 10">Belongs to the beta sliding clamp family.</text>
</comment>
<dbReference type="STRING" id="1844972.A7K91_02495"/>
<dbReference type="RefSeq" id="WP_068687359.1">
    <property type="nucleotide sequence ID" value="NZ_LYPA01000080.1"/>
</dbReference>
<sequence length="377" mass="40587">MLVYVVKDCLVKALQLVLRAVSANSPYPILTGISIQALPEELIITGSSSSMSIQYKIHQGDRGVTVRRSGAIVVPARYFYDIIRRCTDEWIGLEILEGLKLTITSGKSHISLCGMDASEFPPIRGAKGSAFLTSFSIPAELLSESVRQVFPSVSTSESRPVLSGIYFEWGDKGLHLTATDGVRLASRIIQHEHQGCEGFSAIVPGKNAAEAAKLLQDADSAATIGISSNQICFSAQNLLIQSALIEGAYPVVQSIIPKRYLSEAITETAAFLHAVERAAVLAGEGILQLSTAGKALFLLSKTAEIGDVRDEVSLTDRSGENFALALNSGFLLDILRSMKSMFVILRYTGSWSPLIIQPSDAIESAIYLLSPIRTASH</sequence>
<name>A0A1A5YAV0_9BACL</name>
<evidence type="ECO:0000256" key="6">
    <source>
        <dbReference type="ARBA" id="ARBA00022695"/>
    </source>
</evidence>
<dbReference type="GO" id="GO:0009360">
    <property type="term" value="C:DNA polymerase III complex"/>
    <property type="evidence" value="ECO:0007669"/>
    <property type="project" value="InterPro"/>
</dbReference>
<dbReference type="GO" id="GO:0006271">
    <property type="term" value="P:DNA strand elongation involved in DNA replication"/>
    <property type="evidence" value="ECO:0007669"/>
    <property type="project" value="TreeGrafter"/>
</dbReference>
<organism evidence="14 15">
    <name type="scientific">Paenibacillus oryzae</name>
    <dbReference type="NCBI Taxonomy" id="1844972"/>
    <lineage>
        <taxon>Bacteria</taxon>
        <taxon>Bacillati</taxon>
        <taxon>Bacillota</taxon>
        <taxon>Bacilli</taxon>
        <taxon>Bacillales</taxon>
        <taxon>Paenibacillaceae</taxon>
        <taxon>Paenibacillus</taxon>
    </lineage>
</organism>
<protein>
    <recommendedName>
        <fullName evidence="3 10">Beta sliding clamp</fullName>
    </recommendedName>
</protein>
<evidence type="ECO:0000256" key="8">
    <source>
        <dbReference type="ARBA" id="ARBA00022932"/>
    </source>
</evidence>
<evidence type="ECO:0000256" key="3">
    <source>
        <dbReference type="ARBA" id="ARBA00021035"/>
    </source>
</evidence>
<dbReference type="Pfam" id="PF00712">
    <property type="entry name" value="DNA_pol3_beta"/>
    <property type="match status" value="1"/>
</dbReference>
<dbReference type="NCBIfam" id="TIGR00663">
    <property type="entry name" value="dnan"/>
    <property type="match status" value="1"/>
</dbReference>
<dbReference type="Gene3D" id="3.10.150.10">
    <property type="entry name" value="DNA Polymerase III, subunit A, domain 2"/>
    <property type="match status" value="1"/>
</dbReference>
<evidence type="ECO:0000256" key="9">
    <source>
        <dbReference type="ARBA" id="ARBA00023125"/>
    </source>
</evidence>
<proteinExistence type="inferred from homology"/>
<dbReference type="InterPro" id="IPR022637">
    <property type="entry name" value="DNA_polIII_beta_cen"/>
</dbReference>
<dbReference type="CDD" id="cd00140">
    <property type="entry name" value="beta_clamp"/>
    <property type="match status" value="1"/>
</dbReference>
<dbReference type="AlphaFoldDB" id="A0A1A5YAV0"/>
<keyword evidence="9" id="KW-0238">DNA-binding</keyword>
<reference evidence="14 15" key="1">
    <citation type="submission" date="2016-05" db="EMBL/GenBank/DDBJ databases">
        <title>Paenibacillus oryzae. sp. nov., isolated from the rice root.</title>
        <authorList>
            <person name="Zhang J."/>
            <person name="Zhang X."/>
        </authorList>
    </citation>
    <scope>NUCLEOTIDE SEQUENCE [LARGE SCALE GENOMIC DNA]</scope>
    <source>
        <strain evidence="14 15">1DrF-4</strain>
    </source>
</reference>
<feature type="domain" description="DNA polymerase III beta sliding clamp central" evidence="12">
    <location>
        <begin position="137"/>
        <end position="250"/>
    </location>
</feature>
<dbReference type="GO" id="GO:0003887">
    <property type="term" value="F:DNA-directed DNA polymerase activity"/>
    <property type="evidence" value="ECO:0007669"/>
    <property type="project" value="UniProtKB-UniRule"/>
</dbReference>
<evidence type="ECO:0000313" key="14">
    <source>
        <dbReference type="EMBL" id="OBR62500.1"/>
    </source>
</evidence>
<keyword evidence="5 10" id="KW-0808">Transferase</keyword>
<evidence type="ECO:0000256" key="2">
    <source>
        <dbReference type="ARBA" id="ARBA00010752"/>
    </source>
</evidence>
<dbReference type="SUPFAM" id="SSF55979">
    <property type="entry name" value="DNA clamp"/>
    <property type="match status" value="3"/>
</dbReference>
<keyword evidence="4 10" id="KW-0963">Cytoplasm</keyword>
<feature type="domain" description="DNA polymerase III beta sliding clamp N-terminal" evidence="11">
    <location>
        <begin position="3"/>
        <end position="122"/>
    </location>
</feature>
<dbReference type="PANTHER" id="PTHR30478">
    <property type="entry name" value="DNA POLYMERASE III SUBUNIT BETA"/>
    <property type="match status" value="1"/>
</dbReference>
<keyword evidence="15" id="KW-1185">Reference proteome</keyword>
<dbReference type="PANTHER" id="PTHR30478:SF0">
    <property type="entry name" value="BETA SLIDING CLAMP"/>
    <property type="match status" value="1"/>
</dbReference>
<dbReference type="InterPro" id="IPR001001">
    <property type="entry name" value="DNA_polIII_beta"/>
</dbReference>